<keyword evidence="2" id="KW-0963">Cytoplasm</keyword>
<evidence type="ECO:0000256" key="1">
    <source>
        <dbReference type="ARBA" id="ARBA00004245"/>
    </source>
</evidence>
<feature type="domain" description="TOG" evidence="5">
    <location>
        <begin position="285"/>
        <end position="518"/>
    </location>
</feature>
<keyword evidence="3" id="KW-0206">Cytoskeleton</keyword>
<evidence type="ECO:0000256" key="3">
    <source>
        <dbReference type="ARBA" id="ARBA00023212"/>
    </source>
</evidence>
<reference evidence="6 7" key="1">
    <citation type="submission" date="2020-02" db="EMBL/GenBank/DDBJ databases">
        <title>Draft genome sequence of Haematococcus lacustris strain NIES-144.</title>
        <authorList>
            <person name="Morimoto D."/>
            <person name="Nakagawa S."/>
            <person name="Yoshida T."/>
            <person name="Sawayama S."/>
        </authorList>
    </citation>
    <scope>NUCLEOTIDE SEQUENCE [LARGE SCALE GENOMIC DNA]</scope>
    <source>
        <strain evidence="6 7">NIES-144</strain>
    </source>
</reference>
<dbReference type="GO" id="GO:0008017">
    <property type="term" value="F:microtubule binding"/>
    <property type="evidence" value="ECO:0007669"/>
    <property type="project" value="TreeGrafter"/>
</dbReference>
<dbReference type="AlphaFoldDB" id="A0A699YFI8"/>
<dbReference type="GO" id="GO:0005881">
    <property type="term" value="C:cytoplasmic microtubule"/>
    <property type="evidence" value="ECO:0007669"/>
    <property type="project" value="TreeGrafter"/>
</dbReference>
<dbReference type="InterPro" id="IPR048491">
    <property type="entry name" value="XMAP215_CLASP_TOG"/>
</dbReference>
<evidence type="ECO:0000256" key="4">
    <source>
        <dbReference type="SAM" id="MobiDB-lite"/>
    </source>
</evidence>
<name>A0A699YFI8_HAELA</name>
<feature type="region of interest" description="Disordered" evidence="4">
    <location>
        <begin position="209"/>
        <end position="277"/>
    </location>
</feature>
<comment type="caution">
    <text evidence="6">The sequence shown here is derived from an EMBL/GenBank/DDBJ whole genome shotgun (WGS) entry which is preliminary data.</text>
</comment>
<feature type="domain" description="TOG" evidence="5">
    <location>
        <begin position="567"/>
        <end position="818"/>
    </location>
</feature>
<evidence type="ECO:0000313" key="7">
    <source>
        <dbReference type="Proteomes" id="UP000485058"/>
    </source>
</evidence>
<sequence length="1202" mass="128256">MQRLQGLDDLRRLLEQPNSQLDREQLCDLVDIATELLRDNNHKVVQGILQVLSLIVIAASEPVKPHMNTLLPLVVERLGESRQAVRGSAFNLLLDMFNCIKPAYMLEKIARYWTHRAWKVRHGIIQTITQLVVDNNTPLLGTPEQSEYIINQVVNLVEDPESNVRTVVYECLKELWVVLDNVLLDNLKKQNIRPAVFKEVLTYLDEARPTNYTLPDNPAPPSTAAVTKRSVSRSSETNTATSAAPSLASQPSASKKAGARDLSVAASSPQEPAEPTPIYVTSDKELAAELDAMVTPLNGTVVDWQQRISHMQRLEGLALGCVPGMLEPLNECLKGLRDSMSKQLEDRRSAVEKQACMTLGLLSAVLGIRFQEHLVYYLPVLFKILPITVQVMAEAADTCVKTLLANCQSHRAIPVLAQTAIKDKNARIRHGCASYLADLLGSWEPQVLLRCSDDLEAAMKSAVSDASGEARAAARRMYAGYAAIAPDVAQAFLRKLDPSVQDKLCKAASSTVPCKRALLPKPFLSRPSSSTSLASSTADSDIIIVAPHPPAPSQLGGSDSSRVMSNPARRSSVNAFTASGLQPRAANKPWNVKVELLAAMTDSLGTAAGMTDGSEAAHLDPSRDIEKAALKLLECLEDPHYKVALAVLELLRAVVQLHPTALDSSAERLLSALFSRQQDQKDAVRACVTDVLKEMASHYSAEVLLTGLIRALESNKQPKSKLSILEYGAAHIGRQCPAGIPSTNSTLLKQWLSRLAPLLTDKSVELRKRATEAVEAAQIHVDAQAVHSFAQFCSGAEGIALRRVLSSLDARYRNDSQPAAPDTPGAAPAPATQQKPQPLAVSPNAVTATVGPRAAYTASDYMTPYKADPAKVACIGPLADPAPPKTSLPTVRTVSDPGELLPARDQGLLLVAGPTSSISAAGSTQPPSLLSHLGGAGGAGGTGAAAVVAAGGSAGEPGAQVRMLSLLTHRLSSHVTHETMAQLIDAVGKYCTAAWEAGFPALLAVLTSKAIASSDAGIREMVMVLIEKLSAQHGVLVQPTPAIDALMQCVLTALQDTSKEVELAAADALRTLVLAAPAKQLLDVLAALLPSSLSPEMQAGGDRLCALCRALQRVFKSKAAPAMLARLQADLLPGLLLCADHQRVDVRKAAVFALAQAWHSIGDERFAVVVPSLSQSHGHLVRWAVGKLRAADKSGSDVMSCQ</sequence>
<dbReference type="Proteomes" id="UP000485058">
    <property type="component" value="Unassembled WGS sequence"/>
</dbReference>
<dbReference type="SMART" id="SM01349">
    <property type="entry name" value="TOG"/>
    <property type="match status" value="3"/>
</dbReference>
<dbReference type="Gene3D" id="1.25.10.10">
    <property type="entry name" value="Leucine-rich Repeat Variant"/>
    <property type="match status" value="5"/>
</dbReference>
<feature type="compositionally biased region" description="Polar residues" evidence="4">
    <location>
        <begin position="555"/>
        <end position="566"/>
    </location>
</feature>
<dbReference type="GO" id="GO:0005819">
    <property type="term" value="C:spindle"/>
    <property type="evidence" value="ECO:0007669"/>
    <property type="project" value="UniProtKB-ARBA"/>
</dbReference>
<dbReference type="GO" id="GO:0000278">
    <property type="term" value="P:mitotic cell cycle"/>
    <property type="evidence" value="ECO:0007669"/>
    <property type="project" value="UniProtKB-ARBA"/>
</dbReference>
<evidence type="ECO:0000256" key="2">
    <source>
        <dbReference type="ARBA" id="ARBA00022490"/>
    </source>
</evidence>
<dbReference type="SUPFAM" id="SSF48371">
    <property type="entry name" value="ARM repeat"/>
    <property type="match status" value="2"/>
</dbReference>
<accession>A0A699YFI8</accession>
<keyword evidence="7" id="KW-1185">Reference proteome</keyword>
<gene>
    <name evidence="6" type="ORF">HaLaN_02944</name>
</gene>
<dbReference type="PANTHER" id="PTHR21567:SF9">
    <property type="entry name" value="CLIP-ASSOCIATING PROTEIN"/>
    <property type="match status" value="1"/>
</dbReference>
<dbReference type="InterPro" id="IPR016024">
    <property type="entry name" value="ARM-type_fold"/>
</dbReference>
<feature type="region of interest" description="Disordered" evidence="4">
    <location>
        <begin position="545"/>
        <end position="566"/>
    </location>
</feature>
<dbReference type="GO" id="GO:0000226">
    <property type="term" value="P:microtubule cytoskeleton organization"/>
    <property type="evidence" value="ECO:0007669"/>
    <property type="project" value="TreeGrafter"/>
</dbReference>
<dbReference type="Pfam" id="PF21040">
    <property type="entry name" value="CEP104-like_TOG"/>
    <property type="match status" value="1"/>
</dbReference>
<dbReference type="InterPro" id="IPR024395">
    <property type="entry name" value="CLASP_N_dom"/>
</dbReference>
<proteinExistence type="predicted"/>
<feature type="compositionally biased region" description="Low complexity" evidence="4">
    <location>
        <begin position="239"/>
        <end position="256"/>
    </location>
</feature>
<evidence type="ECO:0000313" key="6">
    <source>
        <dbReference type="EMBL" id="GFH08045.1"/>
    </source>
</evidence>
<dbReference type="Pfam" id="PF12348">
    <property type="entry name" value="CLASP_N"/>
    <property type="match status" value="1"/>
</dbReference>
<protein>
    <recommendedName>
        <fullName evidence="5">TOG domain-containing protein</fullName>
    </recommendedName>
</protein>
<feature type="compositionally biased region" description="Low complexity" evidence="4">
    <location>
        <begin position="817"/>
        <end position="840"/>
    </location>
</feature>
<feature type="domain" description="TOG" evidence="5">
    <location>
        <begin position="1"/>
        <end position="210"/>
    </location>
</feature>
<dbReference type="InterPro" id="IPR034085">
    <property type="entry name" value="TOG"/>
</dbReference>
<organism evidence="6 7">
    <name type="scientific">Haematococcus lacustris</name>
    <name type="common">Green alga</name>
    <name type="synonym">Haematococcus pluvialis</name>
    <dbReference type="NCBI Taxonomy" id="44745"/>
    <lineage>
        <taxon>Eukaryota</taxon>
        <taxon>Viridiplantae</taxon>
        <taxon>Chlorophyta</taxon>
        <taxon>core chlorophytes</taxon>
        <taxon>Chlorophyceae</taxon>
        <taxon>CS clade</taxon>
        <taxon>Chlamydomonadales</taxon>
        <taxon>Haematococcaceae</taxon>
        <taxon>Haematococcus</taxon>
    </lineage>
</organism>
<dbReference type="Pfam" id="PF21041">
    <property type="entry name" value="XMAP215_CLASP_TOG"/>
    <property type="match status" value="1"/>
</dbReference>
<feature type="region of interest" description="Disordered" evidence="4">
    <location>
        <begin position="813"/>
        <end position="844"/>
    </location>
</feature>
<comment type="subcellular location">
    <subcellularLocation>
        <location evidence="1">Cytoplasm</location>
        <location evidence="1">Cytoskeleton</location>
    </subcellularLocation>
</comment>
<dbReference type="EMBL" id="BLLF01000133">
    <property type="protein sequence ID" value="GFH08045.1"/>
    <property type="molecule type" value="Genomic_DNA"/>
</dbReference>
<dbReference type="PANTHER" id="PTHR21567">
    <property type="entry name" value="CLASP"/>
    <property type="match status" value="1"/>
</dbReference>
<dbReference type="InterPro" id="IPR011989">
    <property type="entry name" value="ARM-like"/>
</dbReference>
<evidence type="ECO:0000259" key="5">
    <source>
        <dbReference type="SMART" id="SM01349"/>
    </source>
</evidence>
<feature type="non-terminal residue" evidence="6">
    <location>
        <position position="1"/>
    </location>
</feature>